<proteinExistence type="predicted"/>
<evidence type="ECO:0000313" key="5">
    <source>
        <dbReference type="Proteomes" id="UP000545588"/>
    </source>
</evidence>
<dbReference type="PROSITE" id="PS51257">
    <property type="entry name" value="PROKAR_LIPOPROTEIN"/>
    <property type="match status" value="1"/>
</dbReference>
<reference evidence="2 4" key="1">
    <citation type="submission" date="2020-07" db="EMBL/GenBank/DDBJ databases">
        <authorList>
            <person name="Criscuolo A."/>
        </authorList>
    </citation>
    <scope>NUCLEOTIDE SEQUENCE [LARGE SCALE GENOMIC DNA]</scope>
    <source>
        <strain evidence="2">CIP111751</strain>
    </source>
</reference>
<feature type="signal peptide" evidence="1">
    <location>
        <begin position="1"/>
        <end position="17"/>
    </location>
</feature>
<dbReference type="AlphaFoldDB" id="A0A6V7RP94"/>
<reference evidence="3 5" key="2">
    <citation type="submission" date="2020-08" db="EMBL/GenBank/DDBJ databases">
        <title>Genomic Encyclopedia of Type Strains, Phase IV (KMG-IV): sequencing the most valuable type-strain genomes for metagenomic binning, comparative biology and taxonomic classification.</title>
        <authorList>
            <person name="Goeker M."/>
        </authorList>
    </citation>
    <scope>NUCLEOTIDE SEQUENCE [LARGE SCALE GENOMIC DNA]</scope>
    <source>
        <strain evidence="3 5">DSM 22419</strain>
    </source>
</reference>
<dbReference type="EMBL" id="JACHFF010000003">
    <property type="protein sequence ID" value="MBB6423942.1"/>
    <property type="molecule type" value="Genomic_DNA"/>
</dbReference>
<accession>A0A6V7RP94</accession>
<gene>
    <name evidence="3" type="ORF">HNR41_001919</name>
    <name evidence="2" type="ORF">JEOCOQ751_01723</name>
</gene>
<sequence>MKKIARLFFLTVIISLAACSNETETIEQEDQNVTAQESSDEQIDIEEQEVDNLDNVIEEDLDTNPAEILNNNVRALNLFLENDIVPEMEGANYVDLHSFIYEPKVEGEDKYFIDVGFIEMSDYYNYEFRELRDYYQAFELEDYEGNRVFLYGLRDEESTQRLVEDIRKGIAVGYFILADLYDFDTGGQNMAVIHTYLDFEDVDAITEYYN</sequence>
<evidence type="ECO:0000256" key="1">
    <source>
        <dbReference type="SAM" id="SignalP"/>
    </source>
</evidence>
<dbReference type="EMBL" id="CAJEWA010000006">
    <property type="protein sequence ID" value="CAD2080349.1"/>
    <property type="molecule type" value="Genomic_DNA"/>
</dbReference>
<organism evidence="2 4">
    <name type="scientific">Jeotgalicoccus coquinae</name>
    <dbReference type="NCBI Taxonomy" id="709509"/>
    <lineage>
        <taxon>Bacteria</taxon>
        <taxon>Bacillati</taxon>
        <taxon>Bacillota</taxon>
        <taxon>Bacilli</taxon>
        <taxon>Bacillales</taxon>
        <taxon>Staphylococcaceae</taxon>
        <taxon>Jeotgalicoccus</taxon>
    </lineage>
</organism>
<dbReference type="Proteomes" id="UP000534001">
    <property type="component" value="Unassembled WGS sequence"/>
</dbReference>
<keyword evidence="5" id="KW-1185">Reference proteome</keyword>
<evidence type="ECO:0000313" key="2">
    <source>
        <dbReference type="EMBL" id="CAD2080349.1"/>
    </source>
</evidence>
<evidence type="ECO:0000313" key="4">
    <source>
        <dbReference type="Proteomes" id="UP000534001"/>
    </source>
</evidence>
<evidence type="ECO:0008006" key="6">
    <source>
        <dbReference type="Google" id="ProtNLM"/>
    </source>
</evidence>
<feature type="chain" id="PRO_5028376168" description="Lipoprotein" evidence="1">
    <location>
        <begin position="18"/>
        <end position="210"/>
    </location>
</feature>
<protein>
    <recommendedName>
        <fullName evidence="6">Lipoprotein</fullName>
    </recommendedName>
</protein>
<keyword evidence="1" id="KW-0732">Signal</keyword>
<dbReference type="Proteomes" id="UP000545588">
    <property type="component" value="Unassembled WGS sequence"/>
</dbReference>
<evidence type="ECO:0000313" key="3">
    <source>
        <dbReference type="EMBL" id="MBB6423942.1"/>
    </source>
</evidence>
<comment type="caution">
    <text evidence="2">The sequence shown here is derived from an EMBL/GenBank/DDBJ whole genome shotgun (WGS) entry which is preliminary data.</text>
</comment>
<name>A0A6V7RP94_9STAP</name>
<dbReference type="RefSeq" id="WP_184284043.1">
    <property type="nucleotide sequence ID" value="NZ_BMCO01000003.1"/>
</dbReference>